<evidence type="ECO:0000313" key="2">
    <source>
        <dbReference type="Proteomes" id="UP001162992"/>
    </source>
</evidence>
<sequence>MVSSISAGITEQVDDGRQLLKELEALSHALYRVKRPVEPPQIDSSSPFRKVSERTAGRGRRASEYQHRQPTISSVFRSVKQFRHSISTPNLHGAKKREQKEGFEKDLHEGSEKELHGDNEKDLDEVSNFSEWLQENATFRQKKSLWNWKPLRALVHIWQQKFHCVFLTQVHAINNLPASMNGLRLTVDFRHKDRDAQTMPCRVSQGCAEFDETLRISCTIFASKKASKGIKYMPKCFNLSVIAHDVDELELGNHQLDLTRLLPESFHEKSNVEKELNWTAGFHLSGKARGGTLTVSFGYEILDKEFAHTGGGDEGEFDTFSMGREVQDLNIPPNSPRNRRIGHPANKALSYPSFSESGVDLRHLPMEHLSIVEGEGRSHFLKIIQKARSVSQNDITFADISRLDSKIKRIPGIDALHLGNSAVQAGKSSQQQKKKVDPAPEDDVDFEVVDRGVEISTLCVNAPMRLPPTLEVEEEEFDTEEQKVDEKPYPVYFPRTDESDNRTKYMVRGEQATERGLNNSNPETQSILNENLPQKRDAEISCNHDSLERSIDTFLELGEENSRDAIHERDWKAFTAAQLKTEGEGAVSKLDDEVDLVTGEFLHMLEEGQQEGQQSSNSEPNSPRALLLKQFEEEALLEGGLGLDLCL</sequence>
<keyword evidence="2" id="KW-1185">Reference proteome</keyword>
<accession>A0ACC2AJL3</accession>
<gene>
    <name evidence="1" type="ORF">O6H91_21G038300</name>
</gene>
<dbReference type="EMBL" id="CM055112">
    <property type="protein sequence ID" value="KAJ7517733.1"/>
    <property type="molecule type" value="Genomic_DNA"/>
</dbReference>
<reference evidence="2" key="1">
    <citation type="journal article" date="2024" name="Proc. Natl. Acad. Sci. U.S.A.">
        <title>Extraordinary preservation of gene collinearity over three hundred million years revealed in homosporous lycophytes.</title>
        <authorList>
            <person name="Li C."/>
            <person name="Wickell D."/>
            <person name="Kuo L.Y."/>
            <person name="Chen X."/>
            <person name="Nie B."/>
            <person name="Liao X."/>
            <person name="Peng D."/>
            <person name="Ji J."/>
            <person name="Jenkins J."/>
            <person name="Williams M."/>
            <person name="Shu S."/>
            <person name="Plott C."/>
            <person name="Barry K."/>
            <person name="Rajasekar S."/>
            <person name="Grimwood J."/>
            <person name="Han X."/>
            <person name="Sun S."/>
            <person name="Hou Z."/>
            <person name="He W."/>
            <person name="Dai G."/>
            <person name="Sun C."/>
            <person name="Schmutz J."/>
            <person name="Leebens-Mack J.H."/>
            <person name="Li F.W."/>
            <person name="Wang L."/>
        </authorList>
    </citation>
    <scope>NUCLEOTIDE SEQUENCE [LARGE SCALE GENOMIC DNA]</scope>
    <source>
        <strain evidence="2">cv. PW_Plant_1</strain>
    </source>
</reference>
<protein>
    <submittedName>
        <fullName evidence="1">Uncharacterized protein</fullName>
    </submittedName>
</protein>
<evidence type="ECO:0000313" key="1">
    <source>
        <dbReference type="EMBL" id="KAJ7517733.1"/>
    </source>
</evidence>
<comment type="caution">
    <text evidence="1">The sequence shown here is derived from an EMBL/GenBank/DDBJ whole genome shotgun (WGS) entry which is preliminary data.</text>
</comment>
<organism evidence="1 2">
    <name type="scientific">Diphasiastrum complanatum</name>
    <name type="common">Issler's clubmoss</name>
    <name type="synonym">Lycopodium complanatum</name>
    <dbReference type="NCBI Taxonomy" id="34168"/>
    <lineage>
        <taxon>Eukaryota</taxon>
        <taxon>Viridiplantae</taxon>
        <taxon>Streptophyta</taxon>
        <taxon>Embryophyta</taxon>
        <taxon>Tracheophyta</taxon>
        <taxon>Lycopodiopsida</taxon>
        <taxon>Lycopodiales</taxon>
        <taxon>Lycopodiaceae</taxon>
        <taxon>Lycopodioideae</taxon>
        <taxon>Diphasiastrum</taxon>
    </lineage>
</organism>
<name>A0ACC2AJL3_DIPCM</name>
<dbReference type="Proteomes" id="UP001162992">
    <property type="component" value="Chromosome 21"/>
</dbReference>
<proteinExistence type="predicted"/>